<evidence type="ECO:0000313" key="2">
    <source>
        <dbReference type="EMBL" id="KAH3776114.1"/>
    </source>
</evidence>
<accession>A0A9D4EBU4</accession>
<gene>
    <name evidence="2" type="ORF">DPMN_177528</name>
</gene>
<organism evidence="2 3">
    <name type="scientific">Dreissena polymorpha</name>
    <name type="common">Zebra mussel</name>
    <name type="synonym">Mytilus polymorpha</name>
    <dbReference type="NCBI Taxonomy" id="45954"/>
    <lineage>
        <taxon>Eukaryota</taxon>
        <taxon>Metazoa</taxon>
        <taxon>Spiralia</taxon>
        <taxon>Lophotrochozoa</taxon>
        <taxon>Mollusca</taxon>
        <taxon>Bivalvia</taxon>
        <taxon>Autobranchia</taxon>
        <taxon>Heteroconchia</taxon>
        <taxon>Euheterodonta</taxon>
        <taxon>Imparidentia</taxon>
        <taxon>Neoheterodontei</taxon>
        <taxon>Myida</taxon>
        <taxon>Dreissenoidea</taxon>
        <taxon>Dreissenidae</taxon>
        <taxon>Dreissena</taxon>
    </lineage>
</organism>
<feature type="compositionally biased region" description="Low complexity" evidence="1">
    <location>
        <begin position="131"/>
        <end position="155"/>
    </location>
</feature>
<dbReference type="Proteomes" id="UP000828390">
    <property type="component" value="Unassembled WGS sequence"/>
</dbReference>
<name>A0A9D4EBU4_DREPO</name>
<dbReference type="AlphaFoldDB" id="A0A9D4EBU4"/>
<comment type="caution">
    <text evidence="2">The sequence shown here is derived from an EMBL/GenBank/DDBJ whole genome shotgun (WGS) entry which is preliminary data.</text>
</comment>
<reference evidence="2" key="2">
    <citation type="submission" date="2020-11" db="EMBL/GenBank/DDBJ databases">
        <authorList>
            <person name="McCartney M.A."/>
            <person name="Auch B."/>
            <person name="Kono T."/>
            <person name="Mallez S."/>
            <person name="Becker A."/>
            <person name="Gohl D.M."/>
            <person name="Silverstein K.A.T."/>
            <person name="Koren S."/>
            <person name="Bechman K.B."/>
            <person name="Herman A."/>
            <person name="Abrahante J.E."/>
            <person name="Garbe J."/>
        </authorList>
    </citation>
    <scope>NUCLEOTIDE SEQUENCE</scope>
    <source>
        <strain evidence="2">Duluth1</strain>
        <tissue evidence="2">Whole animal</tissue>
    </source>
</reference>
<keyword evidence="3" id="KW-1185">Reference proteome</keyword>
<sequence length="218" mass="23978">MLSDGGYTGFTLAKNSKFILHNPYNVNCPAPWWPCFSTNRNNFEEFSRSIITTNIEVKNVTSRFHGNQEINVSYKVFARKHVDDALRTNVCDQASTGVNRCSTGMNRGRPGTTGILREIIKMFNNSGSHRVGPATTGVAPGTTGTAPGTTGTQRRVPVVPGATPVVAGPTRNRVEIETRLDDQRTGPPYDARRTSDDARYDTRTMNPMMGARRAITVR</sequence>
<proteinExistence type="predicted"/>
<evidence type="ECO:0000256" key="1">
    <source>
        <dbReference type="SAM" id="MobiDB-lite"/>
    </source>
</evidence>
<reference evidence="2" key="1">
    <citation type="journal article" date="2019" name="bioRxiv">
        <title>The Genome of the Zebra Mussel, Dreissena polymorpha: A Resource for Invasive Species Research.</title>
        <authorList>
            <person name="McCartney M.A."/>
            <person name="Auch B."/>
            <person name="Kono T."/>
            <person name="Mallez S."/>
            <person name="Zhang Y."/>
            <person name="Obille A."/>
            <person name="Becker A."/>
            <person name="Abrahante J.E."/>
            <person name="Garbe J."/>
            <person name="Badalamenti J.P."/>
            <person name="Herman A."/>
            <person name="Mangelson H."/>
            <person name="Liachko I."/>
            <person name="Sullivan S."/>
            <person name="Sone E.D."/>
            <person name="Koren S."/>
            <person name="Silverstein K.A.T."/>
            <person name="Beckman K.B."/>
            <person name="Gohl D.M."/>
        </authorList>
    </citation>
    <scope>NUCLEOTIDE SEQUENCE</scope>
    <source>
        <strain evidence="2">Duluth1</strain>
        <tissue evidence="2">Whole animal</tissue>
    </source>
</reference>
<dbReference type="EMBL" id="JAIWYP010000009">
    <property type="protein sequence ID" value="KAH3776114.1"/>
    <property type="molecule type" value="Genomic_DNA"/>
</dbReference>
<evidence type="ECO:0000313" key="3">
    <source>
        <dbReference type="Proteomes" id="UP000828390"/>
    </source>
</evidence>
<protein>
    <submittedName>
        <fullName evidence="2">Uncharacterized protein</fullName>
    </submittedName>
</protein>
<feature type="region of interest" description="Disordered" evidence="1">
    <location>
        <begin position="126"/>
        <end position="155"/>
    </location>
</feature>